<keyword evidence="5 7" id="KW-0326">Glycosidase</keyword>
<dbReference type="InterPro" id="IPR017853">
    <property type="entry name" value="GH"/>
</dbReference>
<gene>
    <name evidence="7" type="primary">nagZ</name>
    <name evidence="7" type="ORF">SSPSH_002921</name>
</gene>
<dbReference type="GO" id="GO:0009254">
    <property type="term" value="P:peptidoglycan turnover"/>
    <property type="evidence" value="ECO:0007669"/>
    <property type="project" value="TreeGrafter"/>
</dbReference>
<evidence type="ECO:0000256" key="5">
    <source>
        <dbReference type="ARBA" id="ARBA00023295"/>
    </source>
</evidence>
<dbReference type="NCBIfam" id="NF003740">
    <property type="entry name" value="PRK05337.1"/>
    <property type="match status" value="1"/>
</dbReference>
<evidence type="ECO:0000313" key="8">
    <source>
        <dbReference type="Proteomes" id="UP000006242"/>
    </source>
</evidence>
<name>U2FVE9_9GAMM</name>
<organism evidence="7 8">
    <name type="scientific">Salinisphaera shabanensis E1L3A</name>
    <dbReference type="NCBI Taxonomy" id="1033802"/>
    <lineage>
        <taxon>Bacteria</taxon>
        <taxon>Pseudomonadati</taxon>
        <taxon>Pseudomonadota</taxon>
        <taxon>Gammaproteobacteria</taxon>
        <taxon>Salinisphaerales</taxon>
        <taxon>Salinisphaeraceae</taxon>
        <taxon>Salinisphaera</taxon>
    </lineage>
</organism>
<dbReference type="Pfam" id="PF00933">
    <property type="entry name" value="Glyco_hydro_3"/>
    <property type="match status" value="1"/>
</dbReference>
<dbReference type="InterPro" id="IPR001764">
    <property type="entry name" value="Glyco_hydro_3_N"/>
</dbReference>
<comment type="catalytic activity">
    <reaction evidence="1">
        <text>Hydrolysis of terminal non-reducing N-acetyl-D-hexosamine residues in N-acetyl-beta-D-hexosaminides.</text>
        <dbReference type="EC" id="3.2.1.52"/>
    </reaction>
</comment>
<dbReference type="InterPro" id="IPR050226">
    <property type="entry name" value="NagZ_Beta-hexosaminidase"/>
</dbReference>
<reference evidence="7 8" key="2">
    <citation type="journal article" date="2013" name="PLoS ONE">
        <title>INDIGO - INtegrated Data Warehouse of MIcrobial GenOmes with Examples from the Red Sea Extremophiles.</title>
        <authorList>
            <person name="Alam I."/>
            <person name="Antunes A."/>
            <person name="Kamau A.A."/>
            <person name="Ba Alawi W."/>
            <person name="Kalkatawi M."/>
            <person name="Stingl U."/>
            <person name="Bajic V.B."/>
        </authorList>
    </citation>
    <scope>NUCLEOTIDE SEQUENCE [LARGE SCALE GENOMIC DNA]</scope>
    <source>
        <strain evidence="7 8">E1L3A</strain>
    </source>
</reference>
<evidence type="ECO:0000313" key="7">
    <source>
        <dbReference type="EMBL" id="ERJ18293.1"/>
    </source>
</evidence>
<dbReference type="OrthoDB" id="9786661at2"/>
<dbReference type="Proteomes" id="UP000006242">
    <property type="component" value="Unassembled WGS sequence"/>
</dbReference>
<dbReference type="SUPFAM" id="SSF51445">
    <property type="entry name" value="(Trans)glycosidases"/>
    <property type="match status" value="1"/>
</dbReference>
<proteinExistence type="inferred from homology"/>
<dbReference type="GO" id="GO:0004563">
    <property type="term" value="F:beta-N-acetylhexosaminidase activity"/>
    <property type="evidence" value="ECO:0007669"/>
    <property type="project" value="UniProtKB-EC"/>
</dbReference>
<dbReference type="STRING" id="1033802.SSPSH_002921"/>
<dbReference type="GO" id="GO:0005975">
    <property type="term" value="P:carbohydrate metabolic process"/>
    <property type="evidence" value="ECO:0007669"/>
    <property type="project" value="InterPro"/>
</dbReference>
<keyword evidence="4 7" id="KW-0378">Hydrolase</keyword>
<comment type="caution">
    <text evidence="7">The sequence shown here is derived from an EMBL/GenBank/DDBJ whole genome shotgun (WGS) entry which is preliminary data.</text>
</comment>
<evidence type="ECO:0000256" key="4">
    <source>
        <dbReference type="ARBA" id="ARBA00022801"/>
    </source>
</evidence>
<protein>
    <recommendedName>
        <fullName evidence="3">beta-N-acetylhexosaminidase</fullName>
        <ecNumber evidence="3">3.2.1.52</ecNumber>
    </recommendedName>
</protein>
<feature type="domain" description="Glycoside hydrolase family 3 N-terminal" evidence="6">
    <location>
        <begin position="8"/>
        <end position="286"/>
    </location>
</feature>
<dbReference type="AlphaFoldDB" id="U2FVE9"/>
<evidence type="ECO:0000256" key="1">
    <source>
        <dbReference type="ARBA" id="ARBA00001231"/>
    </source>
</evidence>
<dbReference type="eggNOG" id="COG1472">
    <property type="taxonomic scope" value="Bacteria"/>
</dbReference>
<dbReference type="PANTHER" id="PTHR30480">
    <property type="entry name" value="BETA-HEXOSAMINIDASE-RELATED"/>
    <property type="match status" value="1"/>
</dbReference>
<dbReference type="Gene3D" id="3.20.20.300">
    <property type="entry name" value="Glycoside hydrolase, family 3, N-terminal domain"/>
    <property type="match status" value="1"/>
</dbReference>
<accession>U2FVE9</accession>
<evidence type="ECO:0000256" key="2">
    <source>
        <dbReference type="ARBA" id="ARBA00005336"/>
    </source>
</evidence>
<comment type="similarity">
    <text evidence="2">Belongs to the glycosyl hydrolase 3 family.</text>
</comment>
<dbReference type="EC" id="3.2.1.52" evidence="3"/>
<evidence type="ECO:0000259" key="6">
    <source>
        <dbReference type="Pfam" id="PF00933"/>
    </source>
</evidence>
<dbReference type="InterPro" id="IPR036962">
    <property type="entry name" value="Glyco_hydro_3_N_sf"/>
</dbReference>
<dbReference type="PANTHER" id="PTHR30480:SF13">
    <property type="entry name" value="BETA-HEXOSAMINIDASE"/>
    <property type="match status" value="1"/>
</dbReference>
<evidence type="ECO:0000256" key="3">
    <source>
        <dbReference type="ARBA" id="ARBA00012663"/>
    </source>
</evidence>
<reference evidence="7 8" key="1">
    <citation type="journal article" date="2011" name="J. Bacteriol.">
        <title>Genome sequence of Salinisphaera shabanensis, a gammaproteobacterium from the harsh, variable environment of the brine-seawater interface of the Shaban Deep in the Red Sea.</title>
        <authorList>
            <person name="Antunes A."/>
            <person name="Alam I."/>
            <person name="Bajic V.B."/>
            <person name="Stingl U."/>
        </authorList>
    </citation>
    <scope>NUCLEOTIDE SEQUENCE [LARGE SCALE GENOMIC DNA]</scope>
    <source>
        <strain evidence="7 8">E1L3A</strain>
    </source>
</reference>
<keyword evidence="8" id="KW-1185">Reference proteome</keyword>
<dbReference type="EMBL" id="AFNV02000021">
    <property type="protein sequence ID" value="ERJ18293.1"/>
    <property type="molecule type" value="Genomic_DNA"/>
</dbReference>
<sequence>MVDVEGTRLSREDEAVLAHPAVGSAIIFTRNYQDPSQLAELTAAMREARPNLLIVADQEGGRVQRFREHFTRVVPMRAIGALAARDSAAGLSAAREIGWLLASELAQVGVDMPLAPVVDLDYGASTVIGDRAFSGDAATVGALAQALGEGLRDAGSASTAKHFPGHGYVAADSHAELPVDERDRSGLAEDMAPYGALMKHGLDSLMMAHVRYPAIDDLPASLSPRWIGDILRGEYGYDGCVFCDDLSMGGAAVIGGFSERARLAQAAGCDYLPVCNDRAATLELLDAVRIDDEASAMRRLALHARCAGSRAGTESQALEDNPRWQTAVELNAKLTEDLKNGR</sequence>